<evidence type="ECO:0000256" key="1">
    <source>
        <dbReference type="ARBA" id="ARBA00001947"/>
    </source>
</evidence>
<reference evidence="7" key="1">
    <citation type="submission" date="2021-01" db="EMBL/GenBank/DDBJ databases">
        <title>KCTC 19127 draft genome.</title>
        <authorList>
            <person name="An D."/>
        </authorList>
    </citation>
    <scope>NUCLEOTIDE SEQUENCE</scope>
    <source>
        <strain evidence="7">KCTC 19127</strain>
    </source>
</reference>
<keyword evidence="4 7" id="KW-0378">Hydrolase</keyword>
<evidence type="ECO:0000256" key="3">
    <source>
        <dbReference type="ARBA" id="ARBA00022723"/>
    </source>
</evidence>
<dbReference type="InterPro" id="IPR032466">
    <property type="entry name" value="Metal_Hydrolase"/>
</dbReference>
<evidence type="ECO:0000256" key="2">
    <source>
        <dbReference type="ARBA" id="ARBA00006676"/>
    </source>
</evidence>
<keyword evidence="3" id="KW-0479">Metal-binding</keyword>
<comment type="similarity">
    <text evidence="2">Belongs to the metallo-dependent hydrolases superfamily. Adenosine and AMP deaminases family.</text>
</comment>
<dbReference type="EC" id="3.5.4.4" evidence="7"/>
<dbReference type="RefSeq" id="WP_205255792.1">
    <property type="nucleotide sequence ID" value="NZ_BAAAPV010000002.1"/>
</dbReference>
<dbReference type="EMBL" id="JAERWL010000005">
    <property type="protein sequence ID" value="MBM9475689.1"/>
    <property type="molecule type" value="Genomic_DNA"/>
</dbReference>
<dbReference type="GO" id="GO:0019239">
    <property type="term" value="F:deaminase activity"/>
    <property type="evidence" value="ECO:0007669"/>
    <property type="project" value="InterPro"/>
</dbReference>
<accession>A0A938YIE7</accession>
<comment type="cofactor">
    <cofactor evidence="1">
        <name>Zn(2+)</name>
        <dbReference type="ChEBI" id="CHEBI:29105"/>
    </cofactor>
</comment>
<evidence type="ECO:0000259" key="6">
    <source>
        <dbReference type="Pfam" id="PF00962"/>
    </source>
</evidence>
<feature type="domain" description="Adenosine deaminase" evidence="6">
    <location>
        <begin position="8"/>
        <end position="320"/>
    </location>
</feature>
<proteinExistence type="inferred from homology"/>
<dbReference type="AlphaFoldDB" id="A0A938YIE7"/>
<dbReference type="Pfam" id="PF00962">
    <property type="entry name" value="A_deaminase"/>
    <property type="match status" value="1"/>
</dbReference>
<sequence>MRDLRLLPKAHLHLHLEAGMRPGTLSELAAQKGLQVPEVGAYGDFSAFSAVYDLATRVLCTRADWERLAEEMMVDAAAEGCVYLEPAFWAARYRDTLGEDRDVWAVVLEIFGAAAARHRIGIGFIVAVDRVHDSPADAQRTAELAVTLKPWGVVGLGLHNDEIGHPPGDFAQAFAIARAGGLRSVPHAGELDCGQTVRDAVDLLGAVRVAHGVRAGEVPGLLERLAADGICLDVCPTSNRVLGVVPDTAGHPLRELLAAGVRCTLNADDPLLFSTTLLGEYEVARTVIGLDDATLARIARVSVEESRLPVGARHAALAGIVRWLTEDETALPVPLAG</sequence>
<dbReference type="PANTHER" id="PTHR43114:SF6">
    <property type="entry name" value="ADENINE DEAMINASE"/>
    <property type="match status" value="1"/>
</dbReference>
<dbReference type="GO" id="GO:0046872">
    <property type="term" value="F:metal ion binding"/>
    <property type="evidence" value="ECO:0007669"/>
    <property type="project" value="UniProtKB-KW"/>
</dbReference>
<keyword evidence="5" id="KW-0862">Zinc</keyword>
<gene>
    <name evidence="7" type="primary">add</name>
    <name evidence="7" type="ORF">JL107_04435</name>
</gene>
<organism evidence="7 8">
    <name type="scientific">Nakamurella flavida</name>
    <dbReference type="NCBI Taxonomy" id="363630"/>
    <lineage>
        <taxon>Bacteria</taxon>
        <taxon>Bacillati</taxon>
        <taxon>Actinomycetota</taxon>
        <taxon>Actinomycetes</taxon>
        <taxon>Nakamurellales</taxon>
        <taxon>Nakamurellaceae</taxon>
        <taxon>Nakamurella</taxon>
    </lineage>
</organism>
<evidence type="ECO:0000313" key="8">
    <source>
        <dbReference type="Proteomes" id="UP000663801"/>
    </source>
</evidence>
<dbReference type="Proteomes" id="UP000663801">
    <property type="component" value="Unassembled WGS sequence"/>
</dbReference>
<protein>
    <submittedName>
        <fullName evidence="7">Adenosine deaminase</fullName>
        <ecNumber evidence="7">3.5.4.4</ecNumber>
    </submittedName>
</protein>
<dbReference type="InterPro" id="IPR006330">
    <property type="entry name" value="Ado/ade_deaminase"/>
</dbReference>
<keyword evidence="8" id="KW-1185">Reference proteome</keyword>
<evidence type="ECO:0000313" key="7">
    <source>
        <dbReference type="EMBL" id="MBM9475689.1"/>
    </source>
</evidence>
<dbReference type="NCBIfam" id="TIGR01430">
    <property type="entry name" value="aden_deam"/>
    <property type="match status" value="1"/>
</dbReference>
<dbReference type="InterPro" id="IPR001365">
    <property type="entry name" value="A_deaminase_dom"/>
</dbReference>
<evidence type="ECO:0000256" key="4">
    <source>
        <dbReference type="ARBA" id="ARBA00022801"/>
    </source>
</evidence>
<dbReference type="PANTHER" id="PTHR43114">
    <property type="entry name" value="ADENINE DEAMINASE"/>
    <property type="match status" value="1"/>
</dbReference>
<comment type="caution">
    <text evidence="7">The sequence shown here is derived from an EMBL/GenBank/DDBJ whole genome shotgun (WGS) entry which is preliminary data.</text>
</comment>
<dbReference type="SUPFAM" id="SSF51556">
    <property type="entry name" value="Metallo-dependent hydrolases"/>
    <property type="match status" value="1"/>
</dbReference>
<dbReference type="Gene3D" id="3.20.20.140">
    <property type="entry name" value="Metal-dependent hydrolases"/>
    <property type="match status" value="1"/>
</dbReference>
<evidence type="ECO:0000256" key="5">
    <source>
        <dbReference type="ARBA" id="ARBA00022833"/>
    </source>
</evidence>
<name>A0A938YIE7_9ACTN</name>
<dbReference type="GO" id="GO:0016814">
    <property type="term" value="F:hydrolase activity, acting on carbon-nitrogen (but not peptide) bonds, in cyclic amidines"/>
    <property type="evidence" value="ECO:0007669"/>
    <property type="project" value="UniProtKB-ARBA"/>
</dbReference>